<evidence type="ECO:0000313" key="1">
    <source>
        <dbReference type="EMBL" id="CAB1431371.1"/>
    </source>
</evidence>
<dbReference type="EMBL" id="CADEAL010001335">
    <property type="protein sequence ID" value="CAB1431371.1"/>
    <property type="molecule type" value="Genomic_DNA"/>
</dbReference>
<reference evidence="1" key="1">
    <citation type="submission" date="2020-03" db="EMBL/GenBank/DDBJ databases">
        <authorList>
            <person name="Weist P."/>
        </authorList>
    </citation>
    <scope>NUCLEOTIDE SEQUENCE</scope>
</reference>
<dbReference type="Proteomes" id="UP001153269">
    <property type="component" value="Unassembled WGS sequence"/>
</dbReference>
<comment type="caution">
    <text evidence="1">The sequence shown here is derived from an EMBL/GenBank/DDBJ whole genome shotgun (WGS) entry which is preliminary data.</text>
</comment>
<evidence type="ECO:0000313" key="2">
    <source>
        <dbReference type="Proteomes" id="UP001153269"/>
    </source>
</evidence>
<dbReference type="AlphaFoldDB" id="A0A9N7YN50"/>
<proteinExistence type="predicted"/>
<protein>
    <submittedName>
        <fullName evidence="1">Uncharacterized protein</fullName>
    </submittedName>
</protein>
<accession>A0A9N7YN50</accession>
<sequence length="118" mass="12993">MARGVNVIPSLAEHALVCWDEAAELVSLCLSSRSRRKADLIRHSLCRAPSSCVPLESPSVELSPHPDRIYADPRLNTQMEMKAGSFATYDSPSLMRISHNLAAEGLRRQRASASLYSI</sequence>
<organism evidence="1 2">
    <name type="scientific">Pleuronectes platessa</name>
    <name type="common">European plaice</name>
    <dbReference type="NCBI Taxonomy" id="8262"/>
    <lineage>
        <taxon>Eukaryota</taxon>
        <taxon>Metazoa</taxon>
        <taxon>Chordata</taxon>
        <taxon>Craniata</taxon>
        <taxon>Vertebrata</taxon>
        <taxon>Euteleostomi</taxon>
        <taxon>Actinopterygii</taxon>
        <taxon>Neopterygii</taxon>
        <taxon>Teleostei</taxon>
        <taxon>Neoteleostei</taxon>
        <taxon>Acanthomorphata</taxon>
        <taxon>Carangaria</taxon>
        <taxon>Pleuronectiformes</taxon>
        <taxon>Pleuronectoidei</taxon>
        <taxon>Pleuronectidae</taxon>
        <taxon>Pleuronectes</taxon>
    </lineage>
</organism>
<name>A0A9N7YN50_PLEPL</name>
<keyword evidence="2" id="KW-1185">Reference proteome</keyword>
<gene>
    <name evidence="1" type="ORF">PLEPLA_LOCUS19427</name>
</gene>